<evidence type="ECO:0000313" key="4">
    <source>
        <dbReference type="RefSeq" id="XP_004643728.1"/>
    </source>
</evidence>
<dbReference type="Gene3D" id="1.10.10.1200">
    <property type="entry name" value="MAGE homology domain, winged helix WH1 motif"/>
    <property type="match status" value="1"/>
</dbReference>
<proteinExistence type="predicted"/>
<dbReference type="InterPro" id="IPR041898">
    <property type="entry name" value="MAGE_WH1"/>
</dbReference>
<dbReference type="GeneID" id="101578071"/>
<organism evidence="3 4">
    <name type="scientific">Octodon degus</name>
    <name type="common">Degu</name>
    <name type="synonym">Sciurus degus</name>
    <dbReference type="NCBI Taxonomy" id="10160"/>
    <lineage>
        <taxon>Eukaryota</taxon>
        <taxon>Metazoa</taxon>
        <taxon>Chordata</taxon>
        <taxon>Craniata</taxon>
        <taxon>Vertebrata</taxon>
        <taxon>Euteleostomi</taxon>
        <taxon>Mammalia</taxon>
        <taxon>Eutheria</taxon>
        <taxon>Euarchontoglires</taxon>
        <taxon>Glires</taxon>
        <taxon>Rodentia</taxon>
        <taxon>Hystricomorpha</taxon>
        <taxon>Octodontidae</taxon>
        <taxon>Octodon</taxon>
    </lineage>
</organism>
<dbReference type="Proteomes" id="UP000515203">
    <property type="component" value="Unplaced"/>
</dbReference>
<sequence>MMPHGQKSQDSLQEEEGHPGHRSARVFPGAQALNDEETAATTSSSASSCSFTFTVATGREQPGPGSTSGPLNPEGLFALSSVMASSERKQYSEGSSSQQVEGPSLSQDKDATQIRKDAMKNDELDTILRFLLQKYQKKEQITMGELEHMVAHNSPEQFHVNFAEICECMHLGLGIIVREVGSPGHTYELVPALGLTYNGVLDDADQIIPKADLLILILSTIFLMGNRVSEEQLRDILRHRKVLAERSHIAVGDPWKFIREDLVRAEYLVYQQVHNSVPARCEFLLGPRALAETTKMKVLNHVIMLAEKDPGSCPYLYEQAMREHDGNFSASVGQDDWP</sequence>
<dbReference type="OrthoDB" id="9633206at2759"/>
<feature type="region of interest" description="Disordered" evidence="1">
    <location>
        <begin position="1"/>
        <end position="75"/>
    </location>
</feature>
<evidence type="ECO:0000256" key="1">
    <source>
        <dbReference type="SAM" id="MobiDB-lite"/>
    </source>
</evidence>
<feature type="domain" description="MAGE" evidence="2">
    <location>
        <begin position="120"/>
        <end position="320"/>
    </location>
</feature>
<feature type="compositionally biased region" description="Low complexity" evidence="1">
    <location>
        <begin position="39"/>
        <end position="57"/>
    </location>
</feature>
<dbReference type="Gene3D" id="1.10.10.1210">
    <property type="entry name" value="MAGE homology domain, winged helix WH2 motif"/>
    <property type="match status" value="1"/>
</dbReference>
<accession>A0A6P3FCC2</accession>
<dbReference type="PANTHER" id="PTHR11736">
    <property type="entry name" value="MELANOMA-ASSOCIATED ANTIGEN MAGE ANTIGEN"/>
    <property type="match status" value="1"/>
</dbReference>
<feature type="region of interest" description="Disordered" evidence="1">
    <location>
        <begin position="87"/>
        <end position="109"/>
    </location>
</feature>
<keyword evidence="3" id="KW-1185">Reference proteome</keyword>
<dbReference type="RefSeq" id="XP_004643728.1">
    <property type="nucleotide sequence ID" value="XM_004643671.1"/>
</dbReference>
<reference evidence="4" key="1">
    <citation type="submission" date="2025-08" db="UniProtKB">
        <authorList>
            <consortium name="RefSeq"/>
        </authorList>
    </citation>
    <scope>IDENTIFICATION</scope>
</reference>
<dbReference type="AlphaFoldDB" id="A0A6P3FCC2"/>
<dbReference type="PROSITE" id="PS50838">
    <property type="entry name" value="MAGE"/>
    <property type="match status" value="1"/>
</dbReference>
<dbReference type="InterPro" id="IPR021072">
    <property type="entry name" value="MAGE_N"/>
</dbReference>
<evidence type="ECO:0000259" key="2">
    <source>
        <dbReference type="PROSITE" id="PS50838"/>
    </source>
</evidence>
<feature type="compositionally biased region" description="Polar residues" evidence="1">
    <location>
        <begin position="1"/>
        <end position="11"/>
    </location>
</feature>
<name>A0A6P3FCC2_OCTDE</name>
<dbReference type="InterPro" id="IPR037445">
    <property type="entry name" value="MAGE"/>
</dbReference>
<dbReference type="GO" id="GO:0005634">
    <property type="term" value="C:nucleus"/>
    <property type="evidence" value="ECO:0007669"/>
    <property type="project" value="TreeGrafter"/>
</dbReference>
<dbReference type="Pfam" id="PF01454">
    <property type="entry name" value="MAGE"/>
    <property type="match status" value="1"/>
</dbReference>
<dbReference type="SMART" id="SM01373">
    <property type="entry name" value="MAGE"/>
    <property type="match status" value="1"/>
</dbReference>
<dbReference type="GO" id="GO:0000122">
    <property type="term" value="P:negative regulation of transcription by RNA polymerase II"/>
    <property type="evidence" value="ECO:0007669"/>
    <property type="project" value="TreeGrafter"/>
</dbReference>
<dbReference type="InParanoid" id="A0A6P3FCC2"/>
<dbReference type="SMART" id="SM01392">
    <property type="entry name" value="MAGE_N"/>
    <property type="match status" value="1"/>
</dbReference>
<evidence type="ECO:0000313" key="3">
    <source>
        <dbReference type="Proteomes" id="UP000515203"/>
    </source>
</evidence>
<dbReference type="InterPro" id="IPR041899">
    <property type="entry name" value="MAGE_WH2"/>
</dbReference>
<dbReference type="FunFam" id="1.10.10.1210:FF:000001">
    <property type="entry name" value="melanoma-associated antigen D1"/>
    <property type="match status" value="1"/>
</dbReference>
<protein>
    <submittedName>
        <fullName evidence="4">Melanoma-associated antigen 4-like</fullName>
    </submittedName>
</protein>
<gene>
    <name evidence="4" type="primary">LOC101578071</name>
</gene>
<dbReference type="PANTHER" id="PTHR11736:SF14">
    <property type="entry name" value="NSE3 HOMOLOG, SMC5-SMC6 COMPLEX COMPONENT"/>
    <property type="match status" value="1"/>
</dbReference>
<dbReference type="InterPro" id="IPR002190">
    <property type="entry name" value="MHD_dom"/>
</dbReference>
<feature type="compositionally biased region" description="Polar residues" evidence="1">
    <location>
        <begin position="92"/>
        <end position="106"/>
    </location>
</feature>